<dbReference type="EMBL" id="RXIC02000024">
    <property type="protein sequence ID" value="KAB1209407.1"/>
    <property type="molecule type" value="Genomic_DNA"/>
</dbReference>
<dbReference type="GO" id="GO:0000976">
    <property type="term" value="F:transcription cis-regulatory region binding"/>
    <property type="evidence" value="ECO:0007669"/>
    <property type="project" value="TreeGrafter"/>
</dbReference>
<keyword evidence="1" id="KW-0479">Metal-binding</keyword>
<dbReference type="GO" id="GO:0042393">
    <property type="term" value="F:histone binding"/>
    <property type="evidence" value="ECO:0007669"/>
    <property type="project" value="UniProtKB-UniRule"/>
</dbReference>
<reference evidence="4 6" key="2">
    <citation type="journal article" date="2019" name="Plant Biotechnol. J.">
        <title>The red bayberry genome and genetic basis of sex determination.</title>
        <authorList>
            <person name="Jia H.M."/>
            <person name="Jia H.J."/>
            <person name="Cai Q.L."/>
            <person name="Wang Y."/>
            <person name="Zhao H.B."/>
            <person name="Yang W.F."/>
            <person name="Wang G.Y."/>
            <person name="Li Y.H."/>
            <person name="Zhan D.L."/>
            <person name="Shen Y.T."/>
            <person name="Niu Q.F."/>
            <person name="Chang L."/>
            <person name="Qiu J."/>
            <person name="Zhao L."/>
            <person name="Xie H.B."/>
            <person name="Fu W.Y."/>
            <person name="Jin J."/>
            <person name="Li X.W."/>
            <person name="Jiao Y."/>
            <person name="Zhou C.C."/>
            <person name="Tu T."/>
            <person name="Chai C.Y."/>
            <person name="Gao J.L."/>
            <person name="Fan L.J."/>
            <person name="van de Weg E."/>
            <person name="Wang J.Y."/>
            <person name="Gao Z.S."/>
        </authorList>
    </citation>
    <scope>NUCLEOTIDE SEQUENCE [LARGE SCALE GENOMIC DNA]</scope>
    <source>
        <tissue evidence="4">Leaves</tissue>
    </source>
</reference>
<evidence type="ECO:0000313" key="5">
    <source>
        <dbReference type="EMBL" id="KAB1209407.1"/>
    </source>
</evidence>
<dbReference type="GO" id="GO:0008270">
    <property type="term" value="F:zinc ion binding"/>
    <property type="evidence" value="ECO:0007669"/>
    <property type="project" value="UniProtKB-KW"/>
</dbReference>
<dbReference type="Proteomes" id="UP000516437">
    <property type="component" value="Chromosome 6"/>
</dbReference>
<dbReference type="GO" id="GO:0005634">
    <property type="term" value="C:nucleus"/>
    <property type="evidence" value="ECO:0007669"/>
    <property type="project" value="UniProtKB-SubCell"/>
</dbReference>
<dbReference type="GO" id="GO:0006325">
    <property type="term" value="P:chromatin organization"/>
    <property type="evidence" value="ECO:0007669"/>
    <property type="project" value="UniProtKB-UniRule"/>
</dbReference>
<sequence length="360" mass="39627">MDGGRQYNPRTVEEVFRDFKGRRAGMIKALATDVEEFYQQCDPEKENLCLYGFPNEQWEVNLPAEEVPPELPEPALGINFARDGMQEKDWLSLVAVHGDAWLLAVAFYFGARYGFDKADRKRLFTMINDLPTIFEVVTGMTKKQSKEKTSVSNHSSNKSKPSLKGSATVKAQPNLLVREVGLVRASPAPEKTPNRGLPALSQPYATDSSQLPKHVFAQNPKMAEAVSCTTPLEESTTYELLRLFDEVGAHGSISEEPFEFFPGTLASNDQEEDGRSLAIVVHPEIPSVSEKDSLSPSPAGVIVGEELGVTDGVSDPVLSSGIENSDWVLSLVFFVRQVVGVSCEGHEDKLMSLFASLERE</sequence>
<dbReference type="GO" id="GO:0006355">
    <property type="term" value="P:regulation of DNA-templated transcription"/>
    <property type="evidence" value="ECO:0007669"/>
    <property type="project" value="UniProtKB-UniRule"/>
</dbReference>
<comment type="caution">
    <text evidence="4">The sequence shown here is derived from an EMBL/GenBank/DDBJ whole genome shotgun (WGS) entry which is preliminary data.</text>
</comment>
<feature type="region of interest" description="Disordered" evidence="2">
    <location>
        <begin position="144"/>
        <end position="168"/>
    </location>
</feature>
<keyword evidence="1" id="KW-0539">Nucleus</keyword>
<evidence type="ECO:0000256" key="1">
    <source>
        <dbReference type="RuleBase" id="RU369089"/>
    </source>
</evidence>
<keyword evidence="1" id="KW-0156">Chromatin regulator</keyword>
<keyword evidence="1" id="KW-0862">Zinc</keyword>
<dbReference type="PANTHER" id="PTHR12321:SF172">
    <property type="entry name" value="PHD FINGER PROTEIN ALFIN-LIKE 9"/>
    <property type="match status" value="1"/>
</dbReference>
<dbReference type="PANTHER" id="PTHR12321">
    <property type="entry name" value="CPG BINDING PROTEIN"/>
    <property type="match status" value="1"/>
</dbReference>
<comment type="function">
    <text evidence="1">Histone-binding component that specifically recognizes H3 tails trimethylated on 'Lys-4' (H3K4me3), which mark transcription start sites of virtually all active genes.</text>
</comment>
<organism evidence="4 6">
    <name type="scientific">Morella rubra</name>
    <name type="common">Chinese bayberry</name>
    <dbReference type="NCBI Taxonomy" id="262757"/>
    <lineage>
        <taxon>Eukaryota</taxon>
        <taxon>Viridiplantae</taxon>
        <taxon>Streptophyta</taxon>
        <taxon>Embryophyta</taxon>
        <taxon>Tracheophyta</taxon>
        <taxon>Spermatophyta</taxon>
        <taxon>Magnoliopsida</taxon>
        <taxon>eudicotyledons</taxon>
        <taxon>Gunneridae</taxon>
        <taxon>Pentapetalae</taxon>
        <taxon>rosids</taxon>
        <taxon>fabids</taxon>
        <taxon>Fagales</taxon>
        <taxon>Myricaceae</taxon>
        <taxon>Morella</taxon>
    </lineage>
</organism>
<gene>
    <name evidence="4" type="ORF">CJ030_MR6G016507</name>
    <name evidence="5" type="ORF">CJ030_MR6G022823</name>
</gene>
<reference evidence="4" key="1">
    <citation type="submission" date="2018-07" db="EMBL/GenBank/DDBJ databases">
        <authorList>
            <person name="Gao Z.-S."/>
            <person name="Jia H.-M."/>
            <person name="Jia H.-J."/>
            <person name="Cai Q.-L."/>
            <person name="Wang Y."/>
            <person name="Zhao H.-B."/>
        </authorList>
    </citation>
    <scope>NUCLEOTIDE SEQUENCE</scope>
    <source>
        <tissue evidence="4">Leaves</tissue>
    </source>
</reference>
<dbReference type="GO" id="GO:0003712">
    <property type="term" value="F:transcription coregulator activity"/>
    <property type="evidence" value="ECO:0007669"/>
    <property type="project" value="TreeGrafter"/>
</dbReference>
<comment type="domain">
    <text evidence="1">The PHD-type zinc finger mediates the binding to H3K4me3.</text>
</comment>
<dbReference type="OrthoDB" id="436852at2759"/>
<evidence type="ECO:0000259" key="3">
    <source>
        <dbReference type="Pfam" id="PF12165"/>
    </source>
</evidence>
<feature type="compositionally biased region" description="Polar residues" evidence="2">
    <location>
        <begin position="150"/>
        <end position="160"/>
    </location>
</feature>
<dbReference type="EMBL" id="RXIC02000024">
    <property type="protein sequence ID" value="KAB1209390.1"/>
    <property type="molecule type" value="Genomic_DNA"/>
</dbReference>
<dbReference type="InterPro" id="IPR045104">
    <property type="entry name" value="Alfin"/>
</dbReference>
<dbReference type="InterPro" id="IPR021998">
    <property type="entry name" value="Alfin_N"/>
</dbReference>
<feature type="domain" description="Alfin N-terminal" evidence="3">
    <location>
        <begin position="11"/>
        <end position="138"/>
    </location>
</feature>
<keyword evidence="1" id="KW-0804">Transcription</keyword>
<name>A0A6A1VE59_9ROSI</name>
<comment type="similarity">
    <text evidence="1">Belongs to the Alfin family.</text>
</comment>
<dbReference type="Pfam" id="PF12165">
    <property type="entry name" value="Alfin"/>
    <property type="match status" value="1"/>
</dbReference>
<dbReference type="AlphaFoldDB" id="A0A6A1VE59"/>
<evidence type="ECO:0000313" key="4">
    <source>
        <dbReference type="EMBL" id="KAB1209390.1"/>
    </source>
</evidence>
<protein>
    <recommendedName>
        <fullName evidence="1">PHD finger protein ALFIN-LIKE</fullName>
    </recommendedName>
</protein>
<keyword evidence="1" id="KW-0863">Zinc-finger</keyword>
<keyword evidence="1" id="KW-0805">Transcription regulation</keyword>
<comment type="subunit">
    <text evidence="1">Interacts with H3K4me3 and to a lesser extent with H3K4me2.</text>
</comment>
<evidence type="ECO:0000256" key="2">
    <source>
        <dbReference type="SAM" id="MobiDB-lite"/>
    </source>
</evidence>
<comment type="subcellular location">
    <subcellularLocation>
        <location evidence="1">Nucleus</location>
    </subcellularLocation>
</comment>
<reference evidence="4" key="3">
    <citation type="submission" date="2019-09" db="EMBL/GenBank/DDBJ databases">
        <authorList>
            <person name="Gao Z."/>
        </authorList>
    </citation>
    <scope>NUCLEOTIDE SEQUENCE</scope>
    <source>
        <tissue evidence="4">Leaves</tissue>
    </source>
</reference>
<keyword evidence="6" id="KW-1185">Reference proteome</keyword>
<accession>A0A6A1VE59</accession>
<evidence type="ECO:0000313" key="6">
    <source>
        <dbReference type="Proteomes" id="UP000516437"/>
    </source>
</evidence>
<proteinExistence type="inferred from homology"/>